<proteinExistence type="predicted"/>
<dbReference type="Pfam" id="PF14392">
    <property type="entry name" value="zf-CCHC_4"/>
    <property type="match status" value="1"/>
</dbReference>
<evidence type="ECO:0000313" key="3">
    <source>
        <dbReference type="Proteomes" id="UP000236291"/>
    </source>
</evidence>
<feature type="domain" description="Zinc knuckle CX2CX4HX4C" evidence="1">
    <location>
        <begin position="104"/>
        <end position="133"/>
    </location>
</feature>
<dbReference type="InterPro" id="IPR025836">
    <property type="entry name" value="Zn_knuckle_CX2CX4HX4C"/>
</dbReference>
<accession>A0A2K3P638</accession>
<dbReference type="InterPro" id="IPR040256">
    <property type="entry name" value="At4g02000-like"/>
</dbReference>
<organism evidence="2 3">
    <name type="scientific">Trifolium pratense</name>
    <name type="common">Red clover</name>
    <dbReference type="NCBI Taxonomy" id="57577"/>
    <lineage>
        <taxon>Eukaryota</taxon>
        <taxon>Viridiplantae</taxon>
        <taxon>Streptophyta</taxon>
        <taxon>Embryophyta</taxon>
        <taxon>Tracheophyta</taxon>
        <taxon>Spermatophyta</taxon>
        <taxon>Magnoliopsida</taxon>
        <taxon>eudicotyledons</taxon>
        <taxon>Gunneridae</taxon>
        <taxon>Pentapetalae</taxon>
        <taxon>rosids</taxon>
        <taxon>fabids</taxon>
        <taxon>Fabales</taxon>
        <taxon>Fabaceae</taxon>
        <taxon>Papilionoideae</taxon>
        <taxon>50 kb inversion clade</taxon>
        <taxon>NPAAA clade</taxon>
        <taxon>Hologalegina</taxon>
        <taxon>IRL clade</taxon>
        <taxon>Trifolieae</taxon>
        <taxon>Trifolium</taxon>
    </lineage>
</organism>
<reference evidence="2 3" key="1">
    <citation type="journal article" date="2014" name="Am. J. Bot.">
        <title>Genome assembly and annotation for red clover (Trifolium pratense; Fabaceae).</title>
        <authorList>
            <person name="Istvanek J."/>
            <person name="Jaros M."/>
            <person name="Krenek A."/>
            <person name="Repkova J."/>
        </authorList>
    </citation>
    <scope>NUCLEOTIDE SEQUENCE [LARGE SCALE GENOMIC DNA]</scope>
    <source>
        <strain evidence="3">cv. Tatra</strain>
        <tissue evidence="2">Young leaves</tissue>
    </source>
</reference>
<name>A0A2K3P638_TRIPR</name>
<evidence type="ECO:0000313" key="2">
    <source>
        <dbReference type="EMBL" id="PNY10733.1"/>
    </source>
</evidence>
<gene>
    <name evidence="2" type="ORF">L195_g007322</name>
</gene>
<evidence type="ECO:0000259" key="1">
    <source>
        <dbReference type="Pfam" id="PF14392"/>
    </source>
</evidence>
<dbReference type="STRING" id="57577.A0A2K3P638"/>
<dbReference type="PANTHER" id="PTHR31286:SF60">
    <property type="entry name" value="PROTEIN, PUTATIVE-RELATED"/>
    <property type="match status" value="1"/>
</dbReference>
<sequence>MHLAWSIGSMNLMPSVLRLSKWTNDFKSCTQRQRHAQILIRLIELPQEYWRQRTLFEIASVIGTPLSLHESTKNRAFEHYGRILVDMDLSWRVFDVIRVERDGYAFNLEIVYEHLPSYCFHCGILGHDVTNCQRLQELKPVDNGMKRSEPVKQKKQYAAKPTTTQIESSIPRVETVTAAPVFNETNTNPAEKLVNAAQVVVHQQHDLVHAQNFGDNQLSVETSTNTLAATSHKPAAVSTSSDRQYDNIIVLEPLI</sequence>
<comment type="caution">
    <text evidence="2">The sequence shown here is derived from an EMBL/GenBank/DDBJ whole genome shotgun (WGS) entry which is preliminary data.</text>
</comment>
<reference evidence="2 3" key="2">
    <citation type="journal article" date="2017" name="Front. Plant Sci.">
        <title>Gene Classification and Mining of Molecular Markers Useful in Red Clover (Trifolium pratense) Breeding.</title>
        <authorList>
            <person name="Istvanek J."/>
            <person name="Dluhosova J."/>
            <person name="Dluhos P."/>
            <person name="Patkova L."/>
            <person name="Nedelnik J."/>
            <person name="Repkova J."/>
        </authorList>
    </citation>
    <scope>NUCLEOTIDE SEQUENCE [LARGE SCALE GENOMIC DNA]</scope>
    <source>
        <strain evidence="3">cv. Tatra</strain>
        <tissue evidence="2">Young leaves</tissue>
    </source>
</reference>
<dbReference type="AlphaFoldDB" id="A0A2K3P638"/>
<dbReference type="PANTHER" id="PTHR31286">
    <property type="entry name" value="GLYCINE-RICH CELL WALL STRUCTURAL PROTEIN 1.8-LIKE"/>
    <property type="match status" value="1"/>
</dbReference>
<protein>
    <submittedName>
        <fullName evidence="2">Putative NBS resistance protein</fullName>
    </submittedName>
</protein>
<dbReference type="Proteomes" id="UP000236291">
    <property type="component" value="Unassembled WGS sequence"/>
</dbReference>
<dbReference type="EMBL" id="ASHM01004033">
    <property type="protein sequence ID" value="PNY10733.1"/>
    <property type="molecule type" value="Genomic_DNA"/>
</dbReference>